<proteinExistence type="predicted"/>
<name>A0AAW5SVN4_9MYCO</name>
<evidence type="ECO:0000313" key="3">
    <source>
        <dbReference type="Proteomes" id="UP001141659"/>
    </source>
</evidence>
<dbReference type="Gene3D" id="3.10.450.50">
    <property type="match status" value="1"/>
</dbReference>
<evidence type="ECO:0000313" key="2">
    <source>
        <dbReference type="EMBL" id="MCV7386486.1"/>
    </source>
</evidence>
<dbReference type="CDD" id="cd00531">
    <property type="entry name" value="NTF2_like"/>
    <property type="match status" value="1"/>
</dbReference>
<reference evidence="2" key="1">
    <citation type="submission" date="2020-07" db="EMBL/GenBank/DDBJ databases">
        <authorList>
            <person name="Pettersson B.M.F."/>
            <person name="Behra P.R.K."/>
            <person name="Ramesh M."/>
            <person name="Das S."/>
            <person name="Dasgupta S."/>
            <person name="Kirsebom L.A."/>
        </authorList>
    </citation>
    <scope>NUCLEOTIDE SEQUENCE</scope>
    <source>
        <strain evidence="2">DSM 44242</strain>
    </source>
</reference>
<evidence type="ECO:0000259" key="1">
    <source>
        <dbReference type="Pfam" id="PF13577"/>
    </source>
</evidence>
<reference evidence="2" key="2">
    <citation type="journal article" date="2022" name="BMC Genomics">
        <title>Comparative genome analysis of mycobacteria focusing on tRNA and non-coding RNA.</title>
        <authorList>
            <person name="Behra P.R.K."/>
            <person name="Pettersson B.M.F."/>
            <person name="Ramesh M."/>
            <person name="Das S."/>
            <person name="Dasgupta S."/>
            <person name="Kirsebom L.A."/>
        </authorList>
    </citation>
    <scope>NUCLEOTIDE SEQUENCE</scope>
    <source>
        <strain evidence="2">DSM 44242</strain>
    </source>
</reference>
<dbReference type="InterPro" id="IPR032710">
    <property type="entry name" value="NTF2-like_dom_sf"/>
</dbReference>
<accession>A0AAW5SVN4</accession>
<dbReference type="InterPro" id="IPR037401">
    <property type="entry name" value="SnoaL-like"/>
</dbReference>
<sequence length="160" mass="17928">MPNDLAAQIELLTSRAAITDALHLYARLIDEGSFDAVSDIFAPDCVAEYGQRDEDTLRSSAAVVTWIRTQLAGVRATSHHISNVSVTFTDPHHAESLSYVYAWHDVTNPPVQPVVFGRYLDQWRRDGDSWRITHRRMFAHGTEKFPPGILAVLRPESAAE</sequence>
<gene>
    <name evidence="2" type="ORF">H5P34_00295</name>
</gene>
<dbReference type="SUPFAM" id="SSF54427">
    <property type="entry name" value="NTF2-like"/>
    <property type="match status" value="1"/>
</dbReference>
<protein>
    <submittedName>
        <fullName evidence="2">Nuclear transport factor 2 family protein</fullName>
    </submittedName>
</protein>
<dbReference type="RefSeq" id="WP_036446556.1">
    <property type="nucleotide sequence ID" value="NZ_JACKVC010000006.1"/>
</dbReference>
<comment type="caution">
    <text evidence="2">The sequence shown here is derived from an EMBL/GenBank/DDBJ whole genome shotgun (WGS) entry which is preliminary data.</text>
</comment>
<dbReference type="EMBL" id="JACKVC010000006">
    <property type="protein sequence ID" value="MCV7386486.1"/>
    <property type="molecule type" value="Genomic_DNA"/>
</dbReference>
<dbReference type="AlphaFoldDB" id="A0AAW5SVN4"/>
<dbReference type="Pfam" id="PF13577">
    <property type="entry name" value="SnoaL_4"/>
    <property type="match status" value="1"/>
</dbReference>
<feature type="domain" description="SnoaL-like" evidence="1">
    <location>
        <begin position="12"/>
        <end position="136"/>
    </location>
</feature>
<dbReference type="Proteomes" id="UP001141659">
    <property type="component" value="Unassembled WGS sequence"/>
</dbReference>
<organism evidence="2 3">
    <name type="scientific">Mycolicibacterium porcinum</name>
    <dbReference type="NCBI Taxonomy" id="39693"/>
    <lineage>
        <taxon>Bacteria</taxon>
        <taxon>Bacillati</taxon>
        <taxon>Actinomycetota</taxon>
        <taxon>Actinomycetes</taxon>
        <taxon>Mycobacteriales</taxon>
        <taxon>Mycobacteriaceae</taxon>
        <taxon>Mycolicibacterium</taxon>
    </lineage>
</organism>